<dbReference type="RefSeq" id="WP_045310099.1">
    <property type="nucleotide sequence ID" value="NZ_JYJG01000020.1"/>
</dbReference>
<dbReference type="OrthoDB" id="3537276at2"/>
<protein>
    <submittedName>
        <fullName evidence="1">Uncharacterized protein</fullName>
    </submittedName>
</protein>
<name>A0A0F0HCJ0_LENAE</name>
<dbReference type="Proteomes" id="UP000033393">
    <property type="component" value="Unassembled WGS sequence"/>
</dbReference>
<evidence type="ECO:0000313" key="1">
    <source>
        <dbReference type="EMBL" id="KJK52032.1"/>
    </source>
</evidence>
<gene>
    <name evidence="1" type="ORF">UK23_04650</name>
</gene>
<proteinExistence type="predicted"/>
<sequence length="170" mass="18808">MRRRPLIVLGSAIVLTAAATFWYVSRPALDPAREQAITTYFEQNHWGGKTGWFCEGQVIEVDQGRDESEVGFLAMCQQYSVTNGELHIDAGDFGPRLATVTSPPRPVEVLRVDAPGDGSRYAPWIEDNFSWYGTKKLHRVERNAARTLDDATAAKARKAYGLPADAPVGR</sequence>
<dbReference type="EMBL" id="JYJG01000020">
    <property type="protein sequence ID" value="KJK52032.1"/>
    <property type="molecule type" value="Genomic_DNA"/>
</dbReference>
<dbReference type="PATRIC" id="fig|68170.10.peg.5640"/>
<evidence type="ECO:0000313" key="2">
    <source>
        <dbReference type="Proteomes" id="UP000033393"/>
    </source>
</evidence>
<accession>A0A0F0HCJ0</accession>
<keyword evidence="2" id="KW-1185">Reference proteome</keyword>
<dbReference type="AlphaFoldDB" id="A0A0F0HCJ0"/>
<reference evidence="1 2" key="1">
    <citation type="submission" date="2015-02" db="EMBL/GenBank/DDBJ databases">
        <authorList>
            <person name="Ju K.-S."/>
            <person name="Doroghazi J.R."/>
            <person name="Metcalf W."/>
        </authorList>
    </citation>
    <scope>NUCLEOTIDE SEQUENCE [LARGE SCALE GENOMIC DNA]</scope>
    <source>
        <strain evidence="1 2">NRRL B-16140</strain>
    </source>
</reference>
<organism evidence="1 2">
    <name type="scientific">Lentzea aerocolonigenes</name>
    <name type="common">Lechevalieria aerocolonigenes</name>
    <name type="synonym">Saccharothrix aerocolonigenes</name>
    <dbReference type="NCBI Taxonomy" id="68170"/>
    <lineage>
        <taxon>Bacteria</taxon>
        <taxon>Bacillati</taxon>
        <taxon>Actinomycetota</taxon>
        <taxon>Actinomycetes</taxon>
        <taxon>Pseudonocardiales</taxon>
        <taxon>Pseudonocardiaceae</taxon>
        <taxon>Lentzea</taxon>
    </lineage>
</organism>
<comment type="caution">
    <text evidence="1">The sequence shown here is derived from an EMBL/GenBank/DDBJ whole genome shotgun (WGS) entry which is preliminary data.</text>
</comment>